<dbReference type="RefSeq" id="WP_303678770.1">
    <property type="nucleotide sequence ID" value="NZ_CAKZIO010000004.1"/>
</dbReference>
<dbReference type="Pfam" id="PF00702">
    <property type="entry name" value="Hydrolase"/>
    <property type="match status" value="1"/>
</dbReference>
<feature type="region of interest" description="Disordered" evidence="1">
    <location>
        <begin position="1"/>
        <end position="41"/>
    </location>
</feature>
<comment type="caution">
    <text evidence="2">The sequence shown here is derived from an EMBL/GenBank/DDBJ whole genome shotgun (WGS) entry which is preliminary data.</text>
</comment>
<evidence type="ECO:0000256" key="1">
    <source>
        <dbReference type="SAM" id="MobiDB-lite"/>
    </source>
</evidence>
<gene>
    <name evidence="2" type="ORF">DI579_04325</name>
</gene>
<dbReference type="InterPro" id="IPR006439">
    <property type="entry name" value="HAD-SF_hydro_IA"/>
</dbReference>
<dbReference type="PANTHER" id="PTHR43481">
    <property type="entry name" value="FRUCTOSE-1-PHOSPHATE PHOSPHATASE"/>
    <property type="match status" value="1"/>
</dbReference>
<protein>
    <submittedName>
        <fullName evidence="2">Haloacid dehalogenase</fullName>
    </submittedName>
</protein>
<name>A0A2W5K9G2_9ACTN</name>
<dbReference type="Gene3D" id="3.40.50.1000">
    <property type="entry name" value="HAD superfamily/HAD-like"/>
    <property type="match status" value="1"/>
</dbReference>
<dbReference type="AlphaFoldDB" id="A0A2W5K9G2"/>
<dbReference type="EMBL" id="QFOZ01000004">
    <property type="protein sequence ID" value="PZP89122.1"/>
    <property type="molecule type" value="Genomic_DNA"/>
</dbReference>
<evidence type="ECO:0000313" key="3">
    <source>
        <dbReference type="Proteomes" id="UP000248606"/>
    </source>
</evidence>
<feature type="compositionally biased region" description="Basic and acidic residues" evidence="1">
    <location>
        <begin position="1"/>
        <end position="10"/>
    </location>
</feature>
<dbReference type="InterPro" id="IPR023214">
    <property type="entry name" value="HAD_sf"/>
</dbReference>
<feature type="compositionally biased region" description="Low complexity" evidence="1">
    <location>
        <begin position="12"/>
        <end position="36"/>
    </location>
</feature>
<dbReference type="PANTHER" id="PTHR43481:SF4">
    <property type="entry name" value="GLYCEROL-1-PHOSPHATE PHOSPHOHYDROLASE 1-RELATED"/>
    <property type="match status" value="1"/>
</dbReference>
<dbReference type="SFLD" id="SFLDG01129">
    <property type="entry name" value="C1.5:_HAD__Beta-PGM__Phosphata"/>
    <property type="match status" value="1"/>
</dbReference>
<dbReference type="InterPro" id="IPR036412">
    <property type="entry name" value="HAD-like_sf"/>
</dbReference>
<dbReference type="CDD" id="cd07505">
    <property type="entry name" value="HAD_BPGM-like"/>
    <property type="match status" value="1"/>
</dbReference>
<dbReference type="Gene3D" id="1.10.150.240">
    <property type="entry name" value="Putative phosphatase, domain 2"/>
    <property type="match status" value="1"/>
</dbReference>
<organism evidence="2 3">
    <name type="scientific">Lawsonella clevelandensis</name>
    <dbReference type="NCBI Taxonomy" id="1528099"/>
    <lineage>
        <taxon>Bacteria</taxon>
        <taxon>Bacillati</taxon>
        <taxon>Actinomycetota</taxon>
        <taxon>Actinomycetes</taxon>
        <taxon>Mycobacteriales</taxon>
        <taxon>Lawsonellaceae</taxon>
        <taxon>Lawsonella</taxon>
    </lineage>
</organism>
<sequence>MTWTSDDHPHTASSPNSSSSPSAPASVSVSASRAASQDSPEIQRWQDCRGLLLDLDGVITPTLDIHKRAWFNLFAPYIEKRAAELHTPLAPYTMEDYFTYVDGRHRLDGVRDVLRSRNLPEADNPDIVEQLGLKKNAEFMETLERDGIQAYPGSAAVIDAAQHLGIPYAVVSSSRNTRPVLRAAHLLERFDVIVDGNTAEEKHLRGKPAPDTYLYAAELLGLPAADCAVFEDAAAGVAAGRAGGFGLVVGVNRGTGETELISAGADIVVDDLGDTLA</sequence>
<dbReference type="NCBIfam" id="TIGR01509">
    <property type="entry name" value="HAD-SF-IA-v3"/>
    <property type="match status" value="1"/>
</dbReference>
<dbReference type="SUPFAM" id="SSF56784">
    <property type="entry name" value="HAD-like"/>
    <property type="match status" value="1"/>
</dbReference>
<dbReference type="SFLD" id="SFLDS00003">
    <property type="entry name" value="Haloacid_Dehalogenase"/>
    <property type="match status" value="1"/>
</dbReference>
<dbReference type="GO" id="GO:0050308">
    <property type="term" value="F:sugar-phosphatase activity"/>
    <property type="evidence" value="ECO:0007669"/>
    <property type="project" value="TreeGrafter"/>
</dbReference>
<accession>A0A2W5K9G2</accession>
<reference evidence="2 3" key="1">
    <citation type="submission" date="2017-08" db="EMBL/GenBank/DDBJ databases">
        <title>Infants hospitalized years apart are colonized by the same room-sourced microbial strains.</title>
        <authorList>
            <person name="Brooks B."/>
            <person name="Olm M.R."/>
            <person name="Firek B.A."/>
            <person name="Baker R."/>
            <person name="Thomas B.C."/>
            <person name="Morowitz M.J."/>
            <person name="Banfield J.F."/>
        </authorList>
    </citation>
    <scope>NUCLEOTIDE SEQUENCE [LARGE SCALE GENOMIC DNA]</scope>
    <source>
        <strain evidence="2">S2_006_000_R1_57</strain>
    </source>
</reference>
<dbReference type="InterPro" id="IPR023198">
    <property type="entry name" value="PGP-like_dom2"/>
</dbReference>
<evidence type="ECO:0000313" key="2">
    <source>
        <dbReference type="EMBL" id="PZP89122.1"/>
    </source>
</evidence>
<dbReference type="Proteomes" id="UP000248606">
    <property type="component" value="Unassembled WGS sequence"/>
</dbReference>
<proteinExistence type="predicted"/>
<dbReference type="InterPro" id="IPR051806">
    <property type="entry name" value="HAD-like_SPP"/>
</dbReference>